<proteinExistence type="predicted"/>
<comment type="caution">
    <text evidence="1">The sequence shown here is derived from an EMBL/GenBank/DDBJ whole genome shotgun (WGS) entry which is preliminary data.</text>
</comment>
<organism evidence="1 2">
    <name type="scientific">Flavivirga amylovorans</name>
    <dbReference type="NCBI Taxonomy" id="870486"/>
    <lineage>
        <taxon>Bacteria</taxon>
        <taxon>Pseudomonadati</taxon>
        <taxon>Bacteroidota</taxon>
        <taxon>Flavobacteriia</taxon>
        <taxon>Flavobacteriales</taxon>
        <taxon>Flavobacteriaceae</taxon>
        <taxon>Flavivirga</taxon>
    </lineage>
</organism>
<accession>A0ABT8WX38</accession>
<evidence type="ECO:0008006" key="3">
    <source>
        <dbReference type="Google" id="ProtNLM"/>
    </source>
</evidence>
<dbReference type="Proteomes" id="UP001176891">
    <property type="component" value="Unassembled WGS sequence"/>
</dbReference>
<sequence length="374" mass="43293">MEEELKNIDLIDKYLNQNLDAEELEFFNTQVLKDPNFIKEVELYRMIYAGIERKGEDSLKERLNTYYEEYKNENLPKTDKGKVIKLFVKLSIAASVFLGAYILFNNDNQGLDPVKNGPNIVGTDTTGIQKSKDSIIKKSNEVLVEENNTEKEIIEKRDQGKNLLYEDNSQLSIGGIQKLNKDKIRRIIYPQQLQYSFDGKTLALFGDPLLPALQLQVLKTSTGTYVLKYKNNYYKINQNNSKNNLVKVSQSYSIKKKIDEQINVNVRSIIETSNPLTNLEVLINDDNSSPNYKFIKEDSRLVLSGNLDYSKAYVFSLEQENEITYFLKIENNLYELNSNNQASTQLTKMDILKNNKTRIFRERDSFIKNVYLAN</sequence>
<name>A0ABT8WX38_9FLAO</name>
<evidence type="ECO:0000313" key="1">
    <source>
        <dbReference type="EMBL" id="MDO5986250.1"/>
    </source>
</evidence>
<dbReference type="EMBL" id="JAUOEM010000001">
    <property type="protein sequence ID" value="MDO5986250.1"/>
    <property type="molecule type" value="Genomic_DNA"/>
</dbReference>
<reference evidence="1" key="1">
    <citation type="submission" date="2023-07" db="EMBL/GenBank/DDBJ databases">
        <title>Two novel species in the genus Flavivirga.</title>
        <authorList>
            <person name="Kwon K."/>
        </authorList>
    </citation>
    <scope>NUCLEOTIDE SEQUENCE</scope>
    <source>
        <strain evidence="1">KACC 14157</strain>
    </source>
</reference>
<evidence type="ECO:0000313" key="2">
    <source>
        <dbReference type="Proteomes" id="UP001176891"/>
    </source>
</evidence>
<gene>
    <name evidence="1" type="ORF">Q4Q39_02430</name>
</gene>
<keyword evidence="2" id="KW-1185">Reference proteome</keyword>
<dbReference type="RefSeq" id="WP_303280771.1">
    <property type="nucleotide sequence ID" value="NZ_BAABCZ010000016.1"/>
</dbReference>
<protein>
    <recommendedName>
        <fullName evidence="3">FecR protein domain-containing protein</fullName>
    </recommendedName>
</protein>